<dbReference type="PIRSF" id="PIRSF004649">
    <property type="entry name" value="MlaC"/>
    <property type="match status" value="1"/>
</dbReference>
<evidence type="ECO:0008006" key="4">
    <source>
        <dbReference type="Google" id="ProtNLM"/>
    </source>
</evidence>
<feature type="signal peptide" evidence="1">
    <location>
        <begin position="1"/>
        <end position="22"/>
    </location>
</feature>
<evidence type="ECO:0000313" key="3">
    <source>
        <dbReference type="Proteomes" id="UP000439986"/>
    </source>
</evidence>
<evidence type="ECO:0000313" key="2">
    <source>
        <dbReference type="EMBL" id="MRW84394.1"/>
    </source>
</evidence>
<keyword evidence="3" id="KW-1185">Reference proteome</keyword>
<proteinExistence type="predicted"/>
<keyword evidence="1" id="KW-0732">Signal</keyword>
<name>A0A844DB34_9BURK</name>
<dbReference type="Gene3D" id="3.10.450.50">
    <property type="match status" value="1"/>
</dbReference>
<dbReference type="RefSeq" id="WP_154357450.1">
    <property type="nucleotide sequence ID" value="NZ_WKJL01000005.1"/>
</dbReference>
<feature type="chain" id="PRO_5032609234" description="ABC transporter substrate-binding protein" evidence="1">
    <location>
        <begin position="23"/>
        <end position="212"/>
    </location>
</feature>
<evidence type="ECO:0000256" key="1">
    <source>
        <dbReference type="SAM" id="SignalP"/>
    </source>
</evidence>
<dbReference type="Pfam" id="PF05494">
    <property type="entry name" value="MlaC"/>
    <property type="match status" value="1"/>
</dbReference>
<dbReference type="AlphaFoldDB" id="A0A844DB34"/>
<gene>
    <name evidence="2" type="ORF">GJ698_09880</name>
</gene>
<dbReference type="EMBL" id="WKJL01000005">
    <property type="protein sequence ID" value="MRW84394.1"/>
    <property type="molecule type" value="Genomic_DNA"/>
</dbReference>
<dbReference type="PANTHER" id="PTHR36573">
    <property type="entry name" value="INTERMEMBRANE PHOSPHOLIPID TRANSPORT SYSTEM BINDING PROTEIN MLAC"/>
    <property type="match status" value="1"/>
</dbReference>
<dbReference type="Gene3D" id="1.10.10.640">
    <property type="entry name" value="phospholipid-binding protein"/>
    <property type="match status" value="1"/>
</dbReference>
<dbReference type="Proteomes" id="UP000439986">
    <property type="component" value="Unassembled WGS sequence"/>
</dbReference>
<organism evidence="2 3">
    <name type="scientific">Duganella aquatilis</name>
    <dbReference type="NCBI Taxonomy" id="2666082"/>
    <lineage>
        <taxon>Bacteria</taxon>
        <taxon>Pseudomonadati</taxon>
        <taxon>Pseudomonadota</taxon>
        <taxon>Betaproteobacteria</taxon>
        <taxon>Burkholderiales</taxon>
        <taxon>Oxalobacteraceae</taxon>
        <taxon>Telluria group</taxon>
        <taxon>Duganella</taxon>
    </lineage>
</organism>
<dbReference type="InterPro" id="IPR008869">
    <property type="entry name" value="MlaC/ttg2D"/>
</dbReference>
<comment type="caution">
    <text evidence="2">The sequence shown here is derived from an EMBL/GenBank/DDBJ whole genome shotgun (WGS) entry which is preliminary data.</text>
</comment>
<sequence length="212" mass="23399">MKFIKQFIALATVALAFNAAHAADEAPDALVKRISSDVLNTAKTDKAIQAGDTKKVIDLVETKILPYVDFQRMTALAAGRFWRDATPEQQKALTEQFRTLLVFTYSGALSQVKDQTVEFKPLRADPTDTEVEVRSQVNQARGEPIPLNYRVAKGPQGWKIYDINVLGAWLVETYKGTFASEISKGGMDGLIKALTEKNKKLASKPLNTNAPK</sequence>
<protein>
    <recommendedName>
        <fullName evidence="4">ABC transporter substrate-binding protein</fullName>
    </recommendedName>
</protein>
<dbReference type="PANTHER" id="PTHR36573:SF1">
    <property type="entry name" value="INTERMEMBRANE PHOSPHOLIPID TRANSPORT SYSTEM BINDING PROTEIN MLAC"/>
    <property type="match status" value="1"/>
</dbReference>
<accession>A0A844DB34</accession>
<reference evidence="2 3" key="1">
    <citation type="submission" date="2019-11" db="EMBL/GenBank/DDBJ databases">
        <title>Novel species isolated from a subtropical stream in China.</title>
        <authorList>
            <person name="Lu H."/>
        </authorList>
    </citation>
    <scope>NUCLEOTIDE SEQUENCE [LARGE SCALE GENOMIC DNA]</scope>
    <source>
        <strain evidence="2 3">FT26W</strain>
    </source>
</reference>